<feature type="chain" id="PRO_5009930010" evidence="1">
    <location>
        <begin position="28"/>
        <end position="342"/>
    </location>
</feature>
<evidence type="ECO:0000256" key="1">
    <source>
        <dbReference type="SAM" id="SignalP"/>
    </source>
</evidence>
<keyword evidence="4" id="KW-1185">Reference proteome</keyword>
<feature type="signal peptide" evidence="1">
    <location>
        <begin position="1"/>
        <end position="27"/>
    </location>
</feature>
<dbReference type="STRING" id="1123029.SAMN02745172_03380"/>
<protein>
    <submittedName>
        <fullName evidence="3">NitT/TauT family transport system substrate-binding protein</fullName>
    </submittedName>
</protein>
<feature type="domain" description="SsuA/THI5-like" evidence="2">
    <location>
        <begin position="42"/>
        <end position="258"/>
    </location>
</feature>
<sequence length="342" mass="36429">MRKFGYRLAVVGALLAGAMSFSGAASAADDVTVQLDWVVRGAHAMFFVGQQKGFFAENGINLTEVHKGSGSANALRIVANGNATFGFADVPTLMTGLTQGIPVTSIAVINQRSTLAMISIKDKHPLEKPSDLKGLQVGVSPAAGSAYIFLKTFLAQNGMSLDDIKQNTVSPPYENYLVMGRVDAIPGYIDAEVPELEAKTGGPGSLSILQGADYGYVAFGSGLLASDKLIKENPDLVKRFIKGYLEAMAYTADHPEEAVADIVKANPEYKGKEDVLLEELKFDIAHSFFTDNTKAHGMGWISPEQWSATVKMLQKEGGLPATASATTGFTNEFVDAAAPVRR</sequence>
<proteinExistence type="predicted"/>
<gene>
    <name evidence="3" type="ORF">SAMN02745172_03380</name>
</gene>
<dbReference type="SUPFAM" id="SSF53850">
    <property type="entry name" value="Periplasmic binding protein-like II"/>
    <property type="match status" value="1"/>
</dbReference>
<dbReference type="Pfam" id="PF09084">
    <property type="entry name" value="NMT1"/>
    <property type="match status" value="1"/>
</dbReference>
<evidence type="ECO:0000259" key="2">
    <source>
        <dbReference type="Pfam" id="PF09084"/>
    </source>
</evidence>
<dbReference type="PANTHER" id="PTHR31528">
    <property type="entry name" value="4-AMINO-5-HYDROXYMETHYL-2-METHYLPYRIMIDINE PHOSPHATE SYNTHASE THI11-RELATED"/>
    <property type="match status" value="1"/>
</dbReference>
<evidence type="ECO:0000313" key="3">
    <source>
        <dbReference type="EMBL" id="SHO66721.1"/>
    </source>
</evidence>
<dbReference type="Gene3D" id="3.40.190.10">
    <property type="entry name" value="Periplasmic binding protein-like II"/>
    <property type="match status" value="2"/>
</dbReference>
<keyword evidence="1" id="KW-0732">Signal</keyword>
<dbReference type="OrthoDB" id="5372616at2"/>
<reference evidence="3 4" key="1">
    <citation type="submission" date="2016-12" db="EMBL/GenBank/DDBJ databases">
        <authorList>
            <person name="Song W.-J."/>
            <person name="Kurnit D.M."/>
        </authorList>
    </citation>
    <scope>NUCLEOTIDE SEQUENCE [LARGE SCALE GENOMIC DNA]</scope>
    <source>
        <strain evidence="3 4">DSM 19599</strain>
    </source>
</reference>
<dbReference type="Proteomes" id="UP000186406">
    <property type="component" value="Unassembled WGS sequence"/>
</dbReference>
<dbReference type="AlphaFoldDB" id="A0A1M7ZPD6"/>
<organism evidence="3 4">
    <name type="scientific">Pseudoxanthobacter soli DSM 19599</name>
    <dbReference type="NCBI Taxonomy" id="1123029"/>
    <lineage>
        <taxon>Bacteria</taxon>
        <taxon>Pseudomonadati</taxon>
        <taxon>Pseudomonadota</taxon>
        <taxon>Alphaproteobacteria</taxon>
        <taxon>Hyphomicrobiales</taxon>
        <taxon>Segnochrobactraceae</taxon>
        <taxon>Pseudoxanthobacter</taxon>
    </lineage>
</organism>
<dbReference type="InterPro" id="IPR015168">
    <property type="entry name" value="SsuA/THI5"/>
</dbReference>
<name>A0A1M7ZPD6_9HYPH</name>
<accession>A0A1M7ZPD6</accession>
<evidence type="ECO:0000313" key="4">
    <source>
        <dbReference type="Proteomes" id="UP000186406"/>
    </source>
</evidence>
<dbReference type="InterPro" id="IPR027939">
    <property type="entry name" value="NMT1/THI5"/>
</dbReference>
<dbReference type="RefSeq" id="WP_073630850.1">
    <property type="nucleotide sequence ID" value="NZ_FRXO01000007.1"/>
</dbReference>
<dbReference type="GO" id="GO:0009228">
    <property type="term" value="P:thiamine biosynthetic process"/>
    <property type="evidence" value="ECO:0007669"/>
    <property type="project" value="InterPro"/>
</dbReference>
<dbReference type="EMBL" id="FRXO01000007">
    <property type="protein sequence ID" value="SHO66721.1"/>
    <property type="molecule type" value="Genomic_DNA"/>
</dbReference>
<dbReference type="PANTHER" id="PTHR31528:SF15">
    <property type="entry name" value="RIBOFLAVIN-BINDING PROTEIN RIBY"/>
    <property type="match status" value="1"/>
</dbReference>